<evidence type="ECO:0000313" key="2">
    <source>
        <dbReference type="Proteomes" id="UP001433508"/>
    </source>
</evidence>
<accession>A0ACC3TAW6</accession>
<dbReference type="Proteomes" id="UP001433508">
    <property type="component" value="Unassembled WGS sequence"/>
</dbReference>
<name>A0ACC3TAW6_LIPKO</name>
<organism evidence="1 2">
    <name type="scientific">Lipomyces kononenkoae</name>
    <name type="common">Yeast</name>
    <dbReference type="NCBI Taxonomy" id="34357"/>
    <lineage>
        <taxon>Eukaryota</taxon>
        <taxon>Fungi</taxon>
        <taxon>Dikarya</taxon>
        <taxon>Ascomycota</taxon>
        <taxon>Saccharomycotina</taxon>
        <taxon>Lipomycetes</taxon>
        <taxon>Lipomycetales</taxon>
        <taxon>Lipomycetaceae</taxon>
        <taxon>Lipomyces</taxon>
    </lineage>
</organism>
<keyword evidence="2" id="KW-1185">Reference proteome</keyword>
<evidence type="ECO:0000313" key="1">
    <source>
        <dbReference type="EMBL" id="KAK9240836.1"/>
    </source>
</evidence>
<reference evidence="2" key="1">
    <citation type="journal article" date="2024" name="Front. Bioeng. Biotechnol.">
        <title>Genome-scale model development and genomic sequencing of the oleaginous clade Lipomyces.</title>
        <authorList>
            <person name="Czajka J.J."/>
            <person name="Han Y."/>
            <person name="Kim J."/>
            <person name="Mondo S.J."/>
            <person name="Hofstad B.A."/>
            <person name="Robles A."/>
            <person name="Haridas S."/>
            <person name="Riley R."/>
            <person name="LaButti K."/>
            <person name="Pangilinan J."/>
            <person name="Andreopoulos W."/>
            <person name="Lipzen A."/>
            <person name="Yan J."/>
            <person name="Wang M."/>
            <person name="Ng V."/>
            <person name="Grigoriev I.V."/>
            <person name="Spatafora J.W."/>
            <person name="Magnuson J.K."/>
            <person name="Baker S.E."/>
            <person name="Pomraning K.R."/>
        </authorList>
    </citation>
    <scope>NUCLEOTIDE SEQUENCE [LARGE SCALE GENOMIC DNA]</scope>
    <source>
        <strain evidence="2">CBS 7786</strain>
    </source>
</reference>
<protein>
    <submittedName>
        <fullName evidence="1">Uncharacterized protein</fullName>
    </submittedName>
</protein>
<sequence length="74" mass="8445">MPRCVVTVGELYKICYTGSVSFPSVVGLDERSGASWRSSDRQYYNVGLQIINEIDRLSCVRKRCRRHPGFKTSD</sequence>
<comment type="caution">
    <text evidence="1">The sequence shown here is derived from an EMBL/GenBank/DDBJ whole genome shotgun (WGS) entry which is preliminary data.</text>
</comment>
<proteinExistence type="predicted"/>
<dbReference type="EMBL" id="MU971337">
    <property type="protein sequence ID" value="KAK9240836.1"/>
    <property type="molecule type" value="Genomic_DNA"/>
</dbReference>
<gene>
    <name evidence="1" type="ORF">V1525DRAFT_394034</name>
</gene>